<dbReference type="STRING" id="156994.SAMN04488028_10322"/>
<gene>
    <name evidence="5" type="ORF">SAMN04488028_10322</name>
</gene>
<evidence type="ECO:0000256" key="2">
    <source>
        <dbReference type="ARBA" id="ARBA00023136"/>
    </source>
</evidence>
<feature type="chain" id="PRO_5012409744" evidence="3">
    <location>
        <begin position="29"/>
        <end position="429"/>
    </location>
</feature>
<keyword evidence="2" id="KW-0472">Membrane</keyword>
<dbReference type="Proteomes" id="UP000184474">
    <property type="component" value="Unassembled WGS sequence"/>
</dbReference>
<reference evidence="6" key="1">
    <citation type="submission" date="2016-11" db="EMBL/GenBank/DDBJ databases">
        <authorList>
            <person name="Varghese N."/>
            <person name="Submissions S."/>
        </authorList>
    </citation>
    <scope>NUCLEOTIDE SEQUENCE [LARGE SCALE GENOMIC DNA]</scope>
    <source>
        <strain evidence="6">DSM 26134</strain>
    </source>
</reference>
<evidence type="ECO:0000313" key="6">
    <source>
        <dbReference type="Proteomes" id="UP000184474"/>
    </source>
</evidence>
<evidence type="ECO:0000259" key="4">
    <source>
        <dbReference type="Pfam" id="PF01103"/>
    </source>
</evidence>
<dbReference type="RefSeq" id="WP_245816821.1">
    <property type="nucleotide sequence ID" value="NZ_FRAA01000003.1"/>
</dbReference>
<evidence type="ECO:0000313" key="5">
    <source>
        <dbReference type="EMBL" id="SHK11058.1"/>
    </source>
</evidence>
<sequence>MKLNLMNTRRIKSLSMILLVLLSFSLVAQDTTATKEDKKAAKEAKKNKVPEKGDVYFSPVPVLGANPAFGFIYGAGAAVSSFLGEPSDTKLSSALLGLAFTTKKQTIVTLKSTVFTSSNDWVFMGDWRYLDSSQPTYGIGTGPQSARLADDGFEFDDKSYDGTSEVDMMEFNFFRFYETALRKVNDNGFYAGVGLHLDLFNNINDQLLRLAPGDTVITPYYAYNVSKGFDQDKSTLVGLSLNGMLDTRDNINNPYAGRYALISFKMNPAFIGSDQNSTSLWLEYRDYFNFTDDNNNILAVWAFGNFTTSGNLPYMNLPASAWDQYSKSSEPYAQGRFRGYDLVFAGLEFRKHLIATKKNPKFFGAVAYANMTTASGDENGIDLFEYIEPGYGLGLRFNISQKSRTNIGIDYGWGNYGTSGLFLRLNENF</sequence>
<evidence type="ECO:0000256" key="1">
    <source>
        <dbReference type="ARBA" id="ARBA00004370"/>
    </source>
</evidence>
<dbReference type="AlphaFoldDB" id="A0A1M6PT15"/>
<dbReference type="GO" id="GO:0019867">
    <property type="term" value="C:outer membrane"/>
    <property type="evidence" value="ECO:0007669"/>
    <property type="project" value="InterPro"/>
</dbReference>
<dbReference type="Gene3D" id="2.40.160.50">
    <property type="entry name" value="membrane protein fhac: a member of the omp85/tpsb transporter family"/>
    <property type="match status" value="1"/>
</dbReference>
<dbReference type="EMBL" id="FRAA01000003">
    <property type="protein sequence ID" value="SHK11058.1"/>
    <property type="molecule type" value="Genomic_DNA"/>
</dbReference>
<dbReference type="InterPro" id="IPR000184">
    <property type="entry name" value="Bac_surfAg_D15"/>
</dbReference>
<organism evidence="5 6">
    <name type="scientific">Reichenbachiella agariperforans</name>
    <dbReference type="NCBI Taxonomy" id="156994"/>
    <lineage>
        <taxon>Bacteria</taxon>
        <taxon>Pseudomonadati</taxon>
        <taxon>Bacteroidota</taxon>
        <taxon>Cytophagia</taxon>
        <taxon>Cytophagales</taxon>
        <taxon>Reichenbachiellaceae</taxon>
        <taxon>Reichenbachiella</taxon>
    </lineage>
</organism>
<keyword evidence="3" id="KW-0732">Signal</keyword>
<accession>A0A1M6PT15</accession>
<comment type="subcellular location">
    <subcellularLocation>
        <location evidence="1">Membrane</location>
    </subcellularLocation>
</comment>
<proteinExistence type="predicted"/>
<keyword evidence="6" id="KW-1185">Reference proteome</keyword>
<name>A0A1M6PT15_REIAG</name>
<feature type="domain" description="Bacterial surface antigen (D15)" evidence="4">
    <location>
        <begin position="227"/>
        <end position="397"/>
    </location>
</feature>
<evidence type="ECO:0000256" key="3">
    <source>
        <dbReference type="SAM" id="SignalP"/>
    </source>
</evidence>
<dbReference type="Pfam" id="PF01103">
    <property type="entry name" value="Omp85"/>
    <property type="match status" value="1"/>
</dbReference>
<protein>
    <submittedName>
        <fullName evidence="5">Surface antigen</fullName>
    </submittedName>
</protein>
<feature type="signal peptide" evidence="3">
    <location>
        <begin position="1"/>
        <end position="28"/>
    </location>
</feature>